<sequence>MEDLQVLPAQSWVPQWRTQIKRGESLGAGRRYRAARSQVEPISDFLFEYYGIKPRHLTQWHPGIGLALLAPTQADSDSQAAYEFWEQLGQKRFYHQVETPAGPAVTLDVQSWVEQRGRGGQFIIDLLSTVANREGFYGCLGLHEWAMVYQGKPRHDLPLRLGAQGADQLTSSLPIRCTHFDAFRFFTPEARPFNQHQPDGSAPSMLTLEQPGCLHQNMDLLRYALKLGPLVSTELLLDCFEFALEVRTLDMAASPYDCSGLGLAPVKIETVEGKAQYIAQQRQFTETGRPLRQALIDALTAAGYHPSTHPQMQEAKEINA</sequence>
<dbReference type="Proteomes" id="UP000186785">
    <property type="component" value="Unassembled WGS sequence"/>
</dbReference>
<protein>
    <recommendedName>
        <fullName evidence="3">3-methyladenine DNA glycosylase</fullName>
    </recommendedName>
</protein>
<dbReference type="AlphaFoldDB" id="A0A1Q5PQJ4"/>
<evidence type="ECO:0008006" key="3">
    <source>
        <dbReference type="Google" id="ProtNLM"/>
    </source>
</evidence>
<reference evidence="1 2" key="1">
    <citation type="submission" date="2016-11" db="EMBL/GenBank/DDBJ databases">
        <title>Actinomyces gypaetusis sp. nov. isolated from the vulture Gypaetus barbatus in Qinghai Tibet Plateau China.</title>
        <authorList>
            <person name="Meng X."/>
        </authorList>
    </citation>
    <scope>NUCLEOTIDE SEQUENCE [LARGE SCALE GENOMIC DNA]</scope>
    <source>
        <strain evidence="1 2">VUL4_2</strain>
    </source>
</reference>
<dbReference type="STRING" id="1921764.BSR28_08490"/>
<dbReference type="OrthoDB" id="9790578at2"/>
<proteinExistence type="predicted"/>
<evidence type="ECO:0000313" key="1">
    <source>
        <dbReference type="EMBL" id="OKL49891.1"/>
    </source>
</evidence>
<comment type="caution">
    <text evidence="1">The sequence shown here is derived from an EMBL/GenBank/DDBJ whole genome shotgun (WGS) entry which is preliminary data.</text>
</comment>
<accession>A0A1Q5PQJ4</accession>
<organism evidence="1 2">
    <name type="scientific">Boudabousia liubingyangii</name>
    <dbReference type="NCBI Taxonomy" id="1921764"/>
    <lineage>
        <taxon>Bacteria</taxon>
        <taxon>Bacillati</taxon>
        <taxon>Actinomycetota</taxon>
        <taxon>Actinomycetes</taxon>
        <taxon>Actinomycetales</taxon>
        <taxon>Actinomycetaceae</taxon>
        <taxon>Boudabousia</taxon>
    </lineage>
</organism>
<keyword evidence="2" id="KW-1185">Reference proteome</keyword>
<evidence type="ECO:0000313" key="2">
    <source>
        <dbReference type="Proteomes" id="UP000186785"/>
    </source>
</evidence>
<dbReference type="EMBL" id="MQSV01000001">
    <property type="protein sequence ID" value="OKL49891.1"/>
    <property type="molecule type" value="Genomic_DNA"/>
</dbReference>
<gene>
    <name evidence="1" type="ORF">BSR29_02510</name>
</gene>
<name>A0A1Q5PQJ4_9ACTO</name>